<proteinExistence type="predicted"/>
<gene>
    <name evidence="1" type="ORF">DSO57_1028661</name>
</gene>
<organism evidence="1 2">
    <name type="scientific">Entomophthora muscae</name>
    <dbReference type="NCBI Taxonomy" id="34485"/>
    <lineage>
        <taxon>Eukaryota</taxon>
        <taxon>Fungi</taxon>
        <taxon>Fungi incertae sedis</taxon>
        <taxon>Zoopagomycota</taxon>
        <taxon>Entomophthoromycotina</taxon>
        <taxon>Entomophthoromycetes</taxon>
        <taxon>Entomophthorales</taxon>
        <taxon>Entomophthoraceae</taxon>
        <taxon>Entomophthora</taxon>
    </lineage>
</organism>
<reference evidence="1" key="1">
    <citation type="submission" date="2022-04" db="EMBL/GenBank/DDBJ databases">
        <title>Genome of the entomopathogenic fungus Entomophthora muscae.</title>
        <authorList>
            <person name="Elya C."/>
            <person name="Lovett B.R."/>
            <person name="Lee E."/>
            <person name="Macias A.M."/>
            <person name="Hajek A.E."/>
            <person name="De Bivort B.L."/>
            <person name="Kasson M.T."/>
            <person name="De Fine Licht H.H."/>
            <person name="Stajich J.E."/>
        </authorList>
    </citation>
    <scope>NUCLEOTIDE SEQUENCE</scope>
    <source>
        <strain evidence="1">Berkeley</strain>
    </source>
</reference>
<accession>A0ACC2RG52</accession>
<evidence type="ECO:0000313" key="1">
    <source>
        <dbReference type="EMBL" id="KAJ9049047.1"/>
    </source>
</evidence>
<protein>
    <submittedName>
        <fullName evidence="1">Uncharacterized protein</fullName>
    </submittedName>
</protein>
<dbReference type="EMBL" id="QTSX02007283">
    <property type="protein sequence ID" value="KAJ9049047.1"/>
    <property type="molecule type" value="Genomic_DNA"/>
</dbReference>
<comment type="caution">
    <text evidence="1">The sequence shown here is derived from an EMBL/GenBank/DDBJ whole genome shotgun (WGS) entry which is preliminary data.</text>
</comment>
<sequence length="67" mass="6966">MSFHTNSPHPCGSLNEKGGMPLTEPSTAASPYHQATAFTAANAHAGERSGATYGMPPLVSRLTILLL</sequence>
<dbReference type="Proteomes" id="UP001165960">
    <property type="component" value="Unassembled WGS sequence"/>
</dbReference>
<keyword evidence="2" id="KW-1185">Reference proteome</keyword>
<name>A0ACC2RG52_9FUNG</name>
<evidence type="ECO:0000313" key="2">
    <source>
        <dbReference type="Proteomes" id="UP001165960"/>
    </source>
</evidence>